<evidence type="ECO:0000259" key="7">
    <source>
        <dbReference type="PROSITE" id="PS50157"/>
    </source>
</evidence>
<keyword evidence="3 5" id="KW-0863">Zinc-finger</keyword>
<feature type="compositionally biased region" description="Basic and acidic residues" evidence="6">
    <location>
        <begin position="127"/>
        <end position="138"/>
    </location>
</feature>
<dbReference type="InterPro" id="IPR013087">
    <property type="entry name" value="Znf_C2H2_type"/>
</dbReference>
<feature type="domain" description="C2H2-type" evidence="7">
    <location>
        <begin position="555"/>
        <end position="583"/>
    </location>
</feature>
<dbReference type="GeneID" id="100680382"/>
<dbReference type="Proteomes" id="UP000002358">
    <property type="component" value="Chromosome 4"/>
</dbReference>
<dbReference type="EnsemblMetazoa" id="XM_031928669">
    <property type="protein sequence ID" value="XP_031784529"/>
    <property type="gene ID" value="LOC100680382"/>
</dbReference>
<keyword evidence="2" id="KW-0677">Repeat</keyword>
<feature type="region of interest" description="Disordered" evidence="6">
    <location>
        <begin position="444"/>
        <end position="464"/>
    </location>
</feature>
<dbReference type="PANTHER" id="PTHR24379:SF121">
    <property type="entry name" value="C2H2-TYPE DOMAIN-CONTAINING PROTEIN"/>
    <property type="match status" value="1"/>
</dbReference>
<dbReference type="GO" id="GO:0008270">
    <property type="term" value="F:zinc ion binding"/>
    <property type="evidence" value="ECO:0007669"/>
    <property type="project" value="UniProtKB-KW"/>
</dbReference>
<feature type="region of interest" description="Disordered" evidence="6">
    <location>
        <begin position="110"/>
        <end position="138"/>
    </location>
</feature>
<evidence type="ECO:0000256" key="3">
    <source>
        <dbReference type="ARBA" id="ARBA00022771"/>
    </source>
</evidence>
<keyword evidence="9" id="KW-1185">Reference proteome</keyword>
<keyword evidence="1" id="KW-0479">Metal-binding</keyword>
<dbReference type="Gene3D" id="3.30.160.60">
    <property type="entry name" value="Classic Zinc Finger"/>
    <property type="match status" value="2"/>
</dbReference>
<dbReference type="OrthoDB" id="6417347at2759"/>
<protein>
    <recommendedName>
        <fullName evidence="7">C2H2-type domain-containing protein</fullName>
    </recommendedName>
</protein>
<evidence type="ECO:0000256" key="2">
    <source>
        <dbReference type="ARBA" id="ARBA00022737"/>
    </source>
</evidence>
<keyword evidence="4" id="KW-0862">Zinc</keyword>
<dbReference type="PROSITE" id="PS00028">
    <property type="entry name" value="ZINC_FINGER_C2H2_1"/>
    <property type="match status" value="1"/>
</dbReference>
<dbReference type="PROSITE" id="PS50157">
    <property type="entry name" value="ZINC_FINGER_C2H2_2"/>
    <property type="match status" value="1"/>
</dbReference>
<evidence type="ECO:0000256" key="1">
    <source>
        <dbReference type="ARBA" id="ARBA00022723"/>
    </source>
</evidence>
<dbReference type="SMART" id="SM00355">
    <property type="entry name" value="ZnF_C2H2"/>
    <property type="match status" value="6"/>
</dbReference>
<proteinExistence type="predicted"/>
<reference evidence="8" key="1">
    <citation type="submission" date="2021-01" db="UniProtKB">
        <authorList>
            <consortium name="EnsemblMetazoa"/>
        </authorList>
    </citation>
    <scope>IDENTIFICATION</scope>
</reference>
<dbReference type="RefSeq" id="XP_031784529.1">
    <property type="nucleotide sequence ID" value="XM_031928669.2"/>
</dbReference>
<accession>A0A7M7QDQ4</accession>
<name>A0A7M7QDQ4_NASVI</name>
<dbReference type="AlphaFoldDB" id="A0A7M7QDQ4"/>
<organism evidence="8 9">
    <name type="scientific">Nasonia vitripennis</name>
    <name type="common">Parasitic wasp</name>
    <dbReference type="NCBI Taxonomy" id="7425"/>
    <lineage>
        <taxon>Eukaryota</taxon>
        <taxon>Metazoa</taxon>
        <taxon>Ecdysozoa</taxon>
        <taxon>Arthropoda</taxon>
        <taxon>Hexapoda</taxon>
        <taxon>Insecta</taxon>
        <taxon>Pterygota</taxon>
        <taxon>Neoptera</taxon>
        <taxon>Endopterygota</taxon>
        <taxon>Hymenoptera</taxon>
        <taxon>Apocrita</taxon>
        <taxon>Proctotrupomorpha</taxon>
        <taxon>Chalcidoidea</taxon>
        <taxon>Pteromalidae</taxon>
        <taxon>Pteromalinae</taxon>
        <taxon>Nasonia</taxon>
    </lineage>
</organism>
<feature type="compositionally biased region" description="Polar residues" evidence="6">
    <location>
        <begin position="444"/>
        <end position="454"/>
    </location>
</feature>
<evidence type="ECO:0000256" key="4">
    <source>
        <dbReference type="ARBA" id="ARBA00022833"/>
    </source>
</evidence>
<dbReference type="PANTHER" id="PTHR24379">
    <property type="entry name" value="KRAB AND ZINC FINGER DOMAIN-CONTAINING"/>
    <property type="match status" value="1"/>
</dbReference>
<sequence>MVSRIDSTGSHKMMAVQQRASVPVIEEVLISDSEEDDVIIVDDEDETSKFEETKEFIHTIDYGCSSKNGLYNNGDFEHLPQLRQTEEIYLDEDYEFSDASNHSSNEAISTININSSDKENVPVQDPVRVESNDRSADSDDERFYIAEDCSNMKDVLDHLENNEKMEVEADVANLSNHKAMQVRTDASIFKGGQKIIVSKDLKHDHIDADADKLVIDESMTIGNRAVTDKSKDVKLGPKELMIETSSDDDSEEAQDDQVITISVPQTGSKTRTKRFLRMHCDNCGVTKSVPKLSKPEACICKFCESTLNFQCKTCLRCFETYGAALCHLKRKCASKYFWQCPDCDYAVRDQSKFDMHIQKAHANKTIRCPHCRKIMYDQKLLDEHVKESCAMKAPRYSCNSCDFKERLLTQIKRHLMRSHCVLEGGYRTIGRHRTKSLDNTIQPISESEITNPASATAEPKATEEKPNTERLIKLHCIKCKITFKKTPDIGMKCKHCNGSLVYQCKMCKERSKSLCGIYDHIDNNCEFIICKQCNNRFKTKADAIKHKEACGRVTFKCKMCNYKTRQKTYLQIHIDSKHNNENIITQK</sequence>
<evidence type="ECO:0000256" key="5">
    <source>
        <dbReference type="PROSITE-ProRule" id="PRU00042"/>
    </source>
</evidence>
<evidence type="ECO:0000313" key="9">
    <source>
        <dbReference type="Proteomes" id="UP000002358"/>
    </source>
</evidence>
<dbReference type="InParanoid" id="A0A7M7QDQ4"/>
<evidence type="ECO:0000313" key="8">
    <source>
        <dbReference type="EnsemblMetazoa" id="XP_031784529"/>
    </source>
</evidence>
<evidence type="ECO:0000256" key="6">
    <source>
        <dbReference type="SAM" id="MobiDB-lite"/>
    </source>
</evidence>